<sequence length="60" mass="6636">MPRWSITPLEDAPTLARGPAGDLKYDDGHTRLWLSRPGGQLLVERLDPATGSWEPVRPAD</sequence>
<reference evidence="3" key="1">
    <citation type="submission" date="2018-05" db="EMBL/GenBank/DDBJ databases">
        <authorList>
            <person name="Klenk H.-P."/>
            <person name="Huntemann M."/>
            <person name="Clum A."/>
            <person name="Pillay M."/>
            <person name="Palaniappan K."/>
            <person name="Varghese N."/>
            <person name="Mikhailova N."/>
            <person name="Stamatis D."/>
            <person name="Reddy T."/>
            <person name="Daum C."/>
            <person name="Shapiro N."/>
            <person name="Ivanova N."/>
            <person name="Kyrpides N."/>
            <person name="Woyke T."/>
        </authorList>
    </citation>
    <scope>NUCLEOTIDE SEQUENCE [LARGE SCALE GENOMIC DNA]</scope>
    <source>
        <strain evidence="3">DSM 45417</strain>
    </source>
</reference>
<name>A0A317QFH7_9ACTN</name>
<dbReference type="OrthoDB" id="5195641at2"/>
<gene>
    <name evidence="2" type="ORF">JD79_00660</name>
</gene>
<accession>A0A317QFH7</accession>
<dbReference type="EMBL" id="QGTX01000001">
    <property type="protein sequence ID" value="PWW21527.1"/>
    <property type="molecule type" value="Genomic_DNA"/>
</dbReference>
<evidence type="ECO:0000313" key="3">
    <source>
        <dbReference type="Proteomes" id="UP000246661"/>
    </source>
</evidence>
<organism evidence="2 3">
    <name type="scientific">Geodermatophilus normandii</name>
    <dbReference type="NCBI Taxonomy" id="1137989"/>
    <lineage>
        <taxon>Bacteria</taxon>
        <taxon>Bacillati</taxon>
        <taxon>Actinomycetota</taxon>
        <taxon>Actinomycetes</taxon>
        <taxon>Geodermatophilales</taxon>
        <taxon>Geodermatophilaceae</taxon>
        <taxon>Geodermatophilus</taxon>
    </lineage>
</organism>
<comment type="caution">
    <text evidence="2">The sequence shown here is derived from an EMBL/GenBank/DDBJ whole genome shotgun (WGS) entry which is preliminary data.</text>
</comment>
<protein>
    <recommendedName>
        <fullName evidence="4">S9 family peptidase</fullName>
    </recommendedName>
</protein>
<feature type="region of interest" description="Disordered" evidence="1">
    <location>
        <begin position="1"/>
        <end position="22"/>
    </location>
</feature>
<dbReference type="RefSeq" id="WP_110004377.1">
    <property type="nucleotide sequence ID" value="NZ_QGTX01000001.1"/>
</dbReference>
<dbReference type="AlphaFoldDB" id="A0A317QFH7"/>
<keyword evidence="3" id="KW-1185">Reference proteome</keyword>
<evidence type="ECO:0000313" key="2">
    <source>
        <dbReference type="EMBL" id="PWW21527.1"/>
    </source>
</evidence>
<dbReference type="Proteomes" id="UP000246661">
    <property type="component" value="Unassembled WGS sequence"/>
</dbReference>
<proteinExistence type="predicted"/>
<evidence type="ECO:0008006" key="4">
    <source>
        <dbReference type="Google" id="ProtNLM"/>
    </source>
</evidence>
<evidence type="ECO:0000256" key="1">
    <source>
        <dbReference type="SAM" id="MobiDB-lite"/>
    </source>
</evidence>